<proteinExistence type="predicted"/>
<dbReference type="Proteomes" id="UP000056502">
    <property type="component" value="Chromosome I"/>
</dbReference>
<protein>
    <submittedName>
        <fullName evidence="1">Uncharacterized protein</fullName>
    </submittedName>
</protein>
<organism evidence="1">
    <name type="scientific">Leptospira interrogans serovar Hardjo str. Norma</name>
    <dbReference type="NCBI Taxonomy" id="1279460"/>
    <lineage>
        <taxon>Bacteria</taxon>
        <taxon>Pseudomonadati</taxon>
        <taxon>Spirochaetota</taxon>
        <taxon>Spirochaetia</taxon>
        <taxon>Leptospirales</taxon>
        <taxon>Leptospiraceae</taxon>
        <taxon>Leptospira</taxon>
    </lineage>
</organism>
<reference evidence="1 2" key="1">
    <citation type="journal article" date="2015" name="Genome Announc.">
        <title>Whole-Genome Sequence of Leptospira interrogans Serovar Hardjo Subtype Hardjoprajitno Strain Norma, Isolated from Cattle in a Leptospirosis Outbreak in Brazil.</title>
        <authorList>
            <person name="Cosate M.R."/>
            <person name="Soares S.C."/>
            <person name="Mendes T.A."/>
            <person name="Raittz R.T."/>
            <person name="Moreira E.C."/>
            <person name="Leite R."/>
            <person name="Fernandes G.R."/>
            <person name="Haddad J.P."/>
            <person name="Ortega J.M."/>
        </authorList>
    </citation>
    <scope>NUCLEOTIDE SEQUENCE [LARGE SCALE GENOMIC DNA]</scope>
    <source>
        <strain evidence="1 2">Norma</strain>
    </source>
</reference>
<dbReference type="PATRIC" id="fig|1279460.3.peg.3222"/>
<dbReference type="EMBL" id="CP012603">
    <property type="protein sequence ID" value="ALE40340.1"/>
    <property type="molecule type" value="Genomic_DNA"/>
</dbReference>
<evidence type="ECO:0000313" key="2">
    <source>
        <dbReference type="Proteomes" id="UP000056502"/>
    </source>
</evidence>
<name>A0A0M5L8L1_LEPIR</name>
<accession>A0A0M5L8L1</accession>
<sequence length="41" mass="5086">MGILRRIESLQRSYRKWSYDLELKEEIGYFIAFWFKILTAN</sequence>
<dbReference type="AlphaFoldDB" id="A0A0M5L8L1"/>
<gene>
    <name evidence="1" type="ORF">G436_3181</name>
</gene>
<evidence type="ECO:0000313" key="1">
    <source>
        <dbReference type="EMBL" id="ALE40340.1"/>
    </source>
</evidence>